<feature type="transmembrane region" description="Helical" evidence="1">
    <location>
        <begin position="290"/>
        <end position="313"/>
    </location>
</feature>
<feature type="transmembrane region" description="Helical" evidence="1">
    <location>
        <begin position="121"/>
        <end position="138"/>
    </location>
</feature>
<dbReference type="RefSeq" id="WP_160119116.1">
    <property type="nucleotide sequence ID" value="NZ_AP018711.1"/>
</dbReference>
<feature type="transmembrane region" description="Helical" evidence="1">
    <location>
        <begin position="21"/>
        <end position="43"/>
    </location>
</feature>
<gene>
    <name evidence="4" type="ORF">DFR51_0412</name>
    <name evidence="3" type="ORF">SmB9_14440</name>
</gene>
<reference evidence="4 6" key="2">
    <citation type="submission" date="2018-10" db="EMBL/GenBank/DDBJ databases">
        <title>Genomic Encyclopedia of Type Strains, Phase IV (KMG-IV): sequencing the most valuable type-strain genomes for metagenomic binning, comparative biology and taxonomic classification.</title>
        <authorList>
            <person name="Goeker M."/>
        </authorList>
    </citation>
    <scope>NUCLEOTIDE SEQUENCE [LARGE SCALE GENOMIC DNA]</scope>
    <source>
        <strain evidence="4 6">DSM 19791</strain>
    </source>
</reference>
<accession>A0AAD1D4R9</accession>
<proteinExistence type="predicted"/>
<reference evidence="3 5" key="1">
    <citation type="submission" date="2018-06" db="EMBL/GenBank/DDBJ databases">
        <title>Complete Genome Sequence of the Microcystin-Degrading Bacterium Sphingosinicella microcystinivorans Strain B-9.</title>
        <authorList>
            <person name="Jin H."/>
            <person name="Nishizawa T."/>
            <person name="Guo Y."/>
            <person name="Nishizawa A."/>
            <person name="Park H."/>
            <person name="Kato H."/>
            <person name="Tsuji K."/>
            <person name="Harada K."/>
        </authorList>
    </citation>
    <scope>NUCLEOTIDE SEQUENCE [LARGE SCALE GENOMIC DNA]</scope>
    <source>
        <strain evidence="3 5">B9</strain>
    </source>
</reference>
<dbReference type="InterPro" id="IPR038731">
    <property type="entry name" value="RgtA/B/C-like"/>
</dbReference>
<feature type="transmembrane region" description="Helical" evidence="1">
    <location>
        <begin position="325"/>
        <end position="344"/>
    </location>
</feature>
<dbReference type="Proteomes" id="UP000275727">
    <property type="component" value="Chromosome"/>
</dbReference>
<sequence length="516" mass="54431">MQSSIRSQTSSDPAFAVPWPTIAAAFLVASVMAAMLALNWHGFRGGGGDDWQYLDAARCLRDNVLCLPETHWAARYALVGPLAATSALFGESHLTVGLPSLLATSVVLITLFLSVGRITDLPAALIACLMLVLTPVFVDRAVRPNADMIELGWSVLSAGLLLRARGERGLLLVASGLCAGLAFGARATAIAPVALIIVGWAFATWRHRPWRNFLEWGLAAAIPILAEAAFHGAFHGDPLLRWALELNHTAIPSAALAAEHRGAFPFFNPALIGAWPVRFGPDIHWTVNGLVSLFFSPAIALTLVVSIGSQLLVRLVRAPVPRWTPLLFAGAFGHFAILVYGLGIDPTPRMFLPGITLLCVAAGINIAALCAHRPVLTAGALLAPLFLLFLARAASVQYAALDLLALDRAATRMIAGAPQPLAGGLSTLRMLALNTAAQTLPYASPDSPSVLVLAPQGCTVQAQNMGSSETVAAVLNGTSLTKSDPSLVAWMRERRILLAPQAPTALCIITRSPRGG</sequence>
<evidence type="ECO:0000313" key="5">
    <source>
        <dbReference type="Proteomes" id="UP000275727"/>
    </source>
</evidence>
<dbReference type="EMBL" id="RBWX01000007">
    <property type="protein sequence ID" value="RKS90870.1"/>
    <property type="molecule type" value="Genomic_DNA"/>
</dbReference>
<evidence type="ECO:0000313" key="3">
    <source>
        <dbReference type="EMBL" id="BBE33786.1"/>
    </source>
</evidence>
<evidence type="ECO:0000259" key="2">
    <source>
        <dbReference type="Pfam" id="PF13231"/>
    </source>
</evidence>
<dbReference type="Pfam" id="PF13231">
    <property type="entry name" value="PMT_2"/>
    <property type="match status" value="1"/>
</dbReference>
<evidence type="ECO:0000313" key="4">
    <source>
        <dbReference type="EMBL" id="RKS90870.1"/>
    </source>
</evidence>
<keyword evidence="4" id="KW-0808">Transferase</keyword>
<keyword evidence="1" id="KW-0472">Membrane</keyword>
<protein>
    <submittedName>
        <fullName evidence="4">Dolichyl-phosphate-mannose-protein mannosyltransferase</fullName>
    </submittedName>
</protein>
<evidence type="ECO:0000313" key="6">
    <source>
        <dbReference type="Proteomes" id="UP000276029"/>
    </source>
</evidence>
<feature type="transmembrane region" description="Helical" evidence="1">
    <location>
        <begin position="213"/>
        <end position="234"/>
    </location>
</feature>
<name>A0AAD1D4R9_SPHMI</name>
<feature type="transmembrane region" description="Helical" evidence="1">
    <location>
        <begin position="96"/>
        <end position="114"/>
    </location>
</feature>
<keyword evidence="1" id="KW-1133">Transmembrane helix</keyword>
<dbReference type="AlphaFoldDB" id="A0AAD1D4R9"/>
<dbReference type="Proteomes" id="UP000276029">
    <property type="component" value="Unassembled WGS sequence"/>
</dbReference>
<feature type="domain" description="Glycosyltransferase RgtA/B/C/D-like" evidence="2">
    <location>
        <begin position="83"/>
        <end position="222"/>
    </location>
</feature>
<feature type="transmembrane region" description="Helical" evidence="1">
    <location>
        <begin position="170"/>
        <end position="201"/>
    </location>
</feature>
<keyword evidence="4" id="KW-0328">Glycosyltransferase</keyword>
<dbReference type="GO" id="GO:0016757">
    <property type="term" value="F:glycosyltransferase activity"/>
    <property type="evidence" value="ECO:0007669"/>
    <property type="project" value="UniProtKB-KW"/>
</dbReference>
<dbReference type="EMBL" id="AP018711">
    <property type="protein sequence ID" value="BBE33786.1"/>
    <property type="molecule type" value="Genomic_DNA"/>
</dbReference>
<keyword evidence="1" id="KW-0812">Transmembrane</keyword>
<feature type="transmembrane region" description="Helical" evidence="1">
    <location>
        <begin position="350"/>
        <end position="368"/>
    </location>
</feature>
<organism evidence="3 5">
    <name type="scientific">Sphingosinicella microcystinivorans</name>
    <dbReference type="NCBI Taxonomy" id="335406"/>
    <lineage>
        <taxon>Bacteria</taxon>
        <taxon>Pseudomonadati</taxon>
        <taxon>Pseudomonadota</taxon>
        <taxon>Alphaproteobacteria</taxon>
        <taxon>Sphingomonadales</taxon>
        <taxon>Sphingosinicellaceae</taxon>
        <taxon>Sphingosinicella</taxon>
    </lineage>
</organism>
<evidence type="ECO:0000256" key="1">
    <source>
        <dbReference type="SAM" id="Phobius"/>
    </source>
</evidence>
<dbReference type="KEGG" id="smic:SmB9_14440"/>
<feature type="transmembrane region" description="Helical" evidence="1">
    <location>
        <begin position="375"/>
        <end position="394"/>
    </location>
</feature>
<keyword evidence="6" id="KW-1185">Reference proteome</keyword>